<gene>
    <name evidence="1" type="ORF">LCGC14_1502950</name>
</gene>
<protein>
    <submittedName>
        <fullName evidence="1">Uncharacterized protein</fullName>
    </submittedName>
</protein>
<reference evidence="1" key="1">
    <citation type="journal article" date="2015" name="Nature">
        <title>Complex archaea that bridge the gap between prokaryotes and eukaryotes.</title>
        <authorList>
            <person name="Spang A."/>
            <person name="Saw J.H."/>
            <person name="Jorgensen S.L."/>
            <person name="Zaremba-Niedzwiedzka K."/>
            <person name="Martijn J."/>
            <person name="Lind A.E."/>
            <person name="van Eijk R."/>
            <person name="Schleper C."/>
            <person name="Guy L."/>
            <person name="Ettema T.J."/>
        </authorList>
    </citation>
    <scope>NUCLEOTIDE SEQUENCE</scope>
</reference>
<sequence>MNRQEETQYAVGGIGVFEGANLDFAQSTEAPCRDCGGMVDLTSAITFTIQNADGSESPSKMTEANARALMMLMGAAPPPILCDQHYWTENEVRLPRG</sequence>
<proteinExistence type="predicted"/>
<comment type="caution">
    <text evidence="1">The sequence shown here is derived from an EMBL/GenBank/DDBJ whole genome shotgun (WGS) entry which is preliminary data.</text>
</comment>
<accession>A0A0F9LJ86</accession>
<name>A0A0F9LJ86_9ZZZZ</name>
<evidence type="ECO:0000313" key="1">
    <source>
        <dbReference type="EMBL" id="KKM64285.1"/>
    </source>
</evidence>
<dbReference type="AlphaFoldDB" id="A0A0F9LJ86"/>
<dbReference type="EMBL" id="LAZR01010931">
    <property type="protein sequence ID" value="KKM64285.1"/>
    <property type="molecule type" value="Genomic_DNA"/>
</dbReference>
<organism evidence="1">
    <name type="scientific">marine sediment metagenome</name>
    <dbReference type="NCBI Taxonomy" id="412755"/>
    <lineage>
        <taxon>unclassified sequences</taxon>
        <taxon>metagenomes</taxon>
        <taxon>ecological metagenomes</taxon>
    </lineage>
</organism>